<keyword evidence="1" id="KW-0808">Transferase</keyword>
<proteinExistence type="predicted"/>
<dbReference type="GO" id="GO:0016757">
    <property type="term" value="F:glycosyltransferase activity"/>
    <property type="evidence" value="ECO:0007669"/>
    <property type="project" value="UniProtKB-KW"/>
</dbReference>
<dbReference type="CDD" id="cd06223">
    <property type="entry name" value="PRTases_typeI"/>
    <property type="match status" value="1"/>
</dbReference>
<reference evidence="1 2" key="1">
    <citation type="submission" date="2019-02" db="EMBL/GenBank/DDBJ databases">
        <title>Pedobacter sp. RP-1-14 sp. nov., isolated from Arctic soil.</title>
        <authorList>
            <person name="Dahal R.H."/>
        </authorList>
    </citation>
    <scope>NUCLEOTIDE SEQUENCE [LARGE SCALE GENOMIC DNA]</scope>
    <source>
        <strain evidence="1 2">RP-1-14</strain>
    </source>
</reference>
<keyword evidence="2" id="KW-1185">Reference proteome</keyword>
<dbReference type="Gene3D" id="3.40.50.2020">
    <property type="match status" value="1"/>
</dbReference>
<organism evidence="1 2">
    <name type="scientific">Pedobacter psychroterrae</name>
    <dbReference type="NCBI Taxonomy" id="2530453"/>
    <lineage>
        <taxon>Bacteria</taxon>
        <taxon>Pseudomonadati</taxon>
        <taxon>Bacteroidota</taxon>
        <taxon>Sphingobacteriia</taxon>
        <taxon>Sphingobacteriales</taxon>
        <taxon>Sphingobacteriaceae</taxon>
        <taxon>Pedobacter</taxon>
    </lineage>
</organism>
<comment type="caution">
    <text evidence="1">The sequence shown here is derived from an EMBL/GenBank/DDBJ whole genome shotgun (WGS) entry which is preliminary data.</text>
</comment>
<keyword evidence="1" id="KW-0328">Glycosyltransferase</keyword>
<protein>
    <submittedName>
        <fullName evidence="1">Phosphoribosyltransferase</fullName>
    </submittedName>
</protein>
<accession>A0A4R0NHM7</accession>
<dbReference type="OrthoDB" id="1386044at2"/>
<evidence type="ECO:0000313" key="1">
    <source>
        <dbReference type="EMBL" id="TCC99975.1"/>
    </source>
</evidence>
<dbReference type="Proteomes" id="UP000293347">
    <property type="component" value="Unassembled WGS sequence"/>
</dbReference>
<gene>
    <name evidence="1" type="ORF">EZ437_17195</name>
</gene>
<evidence type="ECO:0000313" key="2">
    <source>
        <dbReference type="Proteomes" id="UP000293347"/>
    </source>
</evidence>
<dbReference type="InterPro" id="IPR029057">
    <property type="entry name" value="PRTase-like"/>
</dbReference>
<dbReference type="SUPFAM" id="SSF53271">
    <property type="entry name" value="PRTase-like"/>
    <property type="match status" value="1"/>
</dbReference>
<dbReference type="InterPro" id="IPR000836">
    <property type="entry name" value="PRTase_dom"/>
</dbReference>
<sequence>MLIIEVGKKLVQSNLSKIVELNWERSFKSPAVQFNLELLEWISNAEISFLISWIRSLEDKKIPVFVKLQSQRGVTTDSDEYSKRKYCLERILIHWKLKQHISDKTTLIDGGISINNSLPNNTSNFTSIPISSYKTVTFDIDFDQLYNHYLTDFSNNLKKNLAKTDINYYDTKFLDYSIVKELYSNVCLHANSSKSQECYFSIGVNKKFAGASDYVSRSRLEELSELERSFFTTDKKYRNIDFIEINFHDFGIGISQSLKPKYLSETENDLKSFFGSYHERHKLQHLDTRIIEYSLLLFSSCYEIERKFEVHDFIPRGLFILKDIVKKYHGYFEVSSNDGAIGLSFKDGKTNIFYSISGTTNIFPGTRIKIILPALDPLKQSESLDKVIKDKTPERSDIFYNINFLTQVSEVESTLYSEPELANEELRKNKNTSILFTKFIGHFKNLSPNTIVLVDFAGVEPKTADYFNKFIYFITHFPLSGNTRLILYNTITKGLNSTVIFHPDKGLKSQGFFPYPIPCICCDLSVEWLGVEEMDKADNFTQLWIGNTKHEYGIADARSYNSSIIKVEQIDQRFKISVNLPDYLEILKRIEGYIKQVIDKEITNQGIQFRILTDSEKKNYNNIIYAKENTCFLTSSGKYLIEYISFNEKLYIYSYRRMISTYFVFKLHLHFSASEKIEKIDKILSVTLSSQLIGNEVKEVLNLFYHRRIDLVALSNYYNFQNEEKFNDIKEKSRVLIVNDVISTGSLTNSIIKSVEIKEAFAVACLAIVDFRKISPFQSNPPLLSLTTADADLMDTPPIGYNIEVINPVLNVPASIPKSKSLENVLLTKEEFAKIVDEKYFLIGNLKNSSVFFNYYLQTEELLKDDSQNKFTFLSYLLEKLKEKKQGTIRKELRFLNNGLQIIGKNTSNQRFSNDFERIKKLINKLEEQLTPELFDDYKIDAVFYPFLSHISVVESDSTPFLEASLNKNSPIIFPIPRIMTSRGWRFSFPPKFMQILFTQNKLSALILDDGSLTGETLMQMIDSISFLSIKSIDVFSIFGRLEDFQKELFSRIKSIQVKGAVAPINVYFGVHFNIPIHNINESPFHVELSDIDKLEGQLKTMNIELSEQFNSFLNKRKKYLNGSEYPSLNGAKFQIISSISKQDLFFVRDFFGRFESYKLYAEDLSIANLNDLIKDKKAILTLLTILNLEPQLYQTFKRIFNDDQIALILKNIKTDFLCDSQLTAEPGAQEFLIKALFYIDPNEFFKTENLISLSKRLGEIKAGNNNHSFLYLEYLLILAKLNIKTFDDRLSALSFETNVEDFIFNIKDFPSIHYELRFAFTVYDEINRNKGLNYHFSINKYYNLRQYYLRVANYQTYHDERLLTNLFNDTNTSISVLRHAIEFDITNDIQLNLSALQQALTKLNSDYTDHQEFKFINDIVQDLKRFSTSYLPININAIEDAINKFESIFKVPYNTITIEQLSDLDAIVDQYQELMLKNNSPLASYIMKSECFLKTEWINAEAEIISKYPAYVRIDCQKSEDFLLNVNSYAMNLAFRNLLSNKVKYAESVPWQMFTEEHPKYYELYIQQESPFQNDVNGDGTGQHTIKSILRNYGVIYKKISDHPYRLRITFRKN</sequence>
<name>A0A4R0NHM7_9SPHI</name>
<dbReference type="RefSeq" id="WP_131597310.1">
    <property type="nucleotide sequence ID" value="NZ_SJSL01000005.1"/>
</dbReference>
<dbReference type="EMBL" id="SJSL01000005">
    <property type="protein sequence ID" value="TCC99975.1"/>
    <property type="molecule type" value="Genomic_DNA"/>
</dbReference>